<evidence type="ECO:0000313" key="2">
    <source>
        <dbReference type="EMBL" id="CAF1156080.1"/>
    </source>
</evidence>
<keyword evidence="1" id="KW-1133">Transmembrane helix</keyword>
<gene>
    <name evidence="2" type="ORF">OXX778_LOCUS23466</name>
</gene>
<protein>
    <submittedName>
        <fullName evidence="2">Uncharacterized protein</fullName>
    </submittedName>
</protein>
<proteinExistence type="predicted"/>
<dbReference type="AlphaFoldDB" id="A0A814T2H3"/>
<keyword evidence="1" id="KW-0472">Membrane</keyword>
<feature type="transmembrane region" description="Helical" evidence="1">
    <location>
        <begin position="33"/>
        <end position="50"/>
    </location>
</feature>
<comment type="caution">
    <text evidence="2">The sequence shown here is derived from an EMBL/GenBank/DDBJ whole genome shotgun (WGS) entry which is preliminary data.</text>
</comment>
<keyword evidence="1" id="KW-0812">Transmembrane</keyword>
<dbReference type="EMBL" id="CAJNOC010012914">
    <property type="protein sequence ID" value="CAF1156080.1"/>
    <property type="molecule type" value="Genomic_DNA"/>
</dbReference>
<evidence type="ECO:0000313" key="3">
    <source>
        <dbReference type="Proteomes" id="UP000663879"/>
    </source>
</evidence>
<sequence length="76" mass="7869">MYISAATIFTINGFGMGFISGAVTGAFGHLNNGVLYGAILGGLTAAYFGSKIVSNKYCLALCVLCQVQELQNLSAI</sequence>
<organism evidence="2 3">
    <name type="scientific">Brachionus calyciflorus</name>
    <dbReference type="NCBI Taxonomy" id="104777"/>
    <lineage>
        <taxon>Eukaryota</taxon>
        <taxon>Metazoa</taxon>
        <taxon>Spiralia</taxon>
        <taxon>Gnathifera</taxon>
        <taxon>Rotifera</taxon>
        <taxon>Eurotatoria</taxon>
        <taxon>Monogononta</taxon>
        <taxon>Pseudotrocha</taxon>
        <taxon>Ploima</taxon>
        <taxon>Brachionidae</taxon>
        <taxon>Brachionus</taxon>
    </lineage>
</organism>
<keyword evidence="3" id="KW-1185">Reference proteome</keyword>
<name>A0A814T2H3_9BILA</name>
<reference evidence="2" key="1">
    <citation type="submission" date="2021-02" db="EMBL/GenBank/DDBJ databases">
        <authorList>
            <person name="Nowell W R."/>
        </authorList>
    </citation>
    <scope>NUCLEOTIDE SEQUENCE</scope>
    <source>
        <strain evidence="2">Ploen Becks lab</strain>
    </source>
</reference>
<evidence type="ECO:0000256" key="1">
    <source>
        <dbReference type="SAM" id="Phobius"/>
    </source>
</evidence>
<accession>A0A814T2H3</accession>
<feature type="transmembrane region" description="Helical" evidence="1">
    <location>
        <begin position="7"/>
        <end position="27"/>
    </location>
</feature>
<dbReference type="Proteomes" id="UP000663879">
    <property type="component" value="Unassembled WGS sequence"/>
</dbReference>